<sequence length="74" mass="8043">MDILSELVKAVEDLVCMPESLDKDLVRGNGYNARVKEGEVVKNVGGTTVIISNFTPQSEGLISDSYTIPLPRYG</sequence>
<protein>
    <submittedName>
        <fullName evidence="1">Uncharacterized protein</fullName>
    </submittedName>
</protein>
<accession>A0ACB8ZIQ6</accession>
<comment type="caution">
    <text evidence="1">The sequence shown here is derived from an EMBL/GenBank/DDBJ whole genome shotgun (WGS) entry which is preliminary data.</text>
</comment>
<dbReference type="EMBL" id="CM042056">
    <property type="protein sequence ID" value="KAI3697200.1"/>
    <property type="molecule type" value="Genomic_DNA"/>
</dbReference>
<evidence type="ECO:0000313" key="1">
    <source>
        <dbReference type="EMBL" id="KAI3697200.1"/>
    </source>
</evidence>
<dbReference type="Proteomes" id="UP001055879">
    <property type="component" value="Linkage Group LG10"/>
</dbReference>
<reference evidence="2" key="1">
    <citation type="journal article" date="2022" name="Mol. Ecol. Resour.">
        <title>The genomes of chicory, endive, great burdock and yacon provide insights into Asteraceae palaeo-polyploidization history and plant inulin production.</title>
        <authorList>
            <person name="Fan W."/>
            <person name="Wang S."/>
            <person name="Wang H."/>
            <person name="Wang A."/>
            <person name="Jiang F."/>
            <person name="Liu H."/>
            <person name="Zhao H."/>
            <person name="Xu D."/>
            <person name="Zhang Y."/>
        </authorList>
    </citation>
    <scope>NUCLEOTIDE SEQUENCE [LARGE SCALE GENOMIC DNA]</scope>
    <source>
        <strain evidence="2">cv. Niubang</strain>
    </source>
</reference>
<organism evidence="1 2">
    <name type="scientific">Arctium lappa</name>
    <name type="common">Greater burdock</name>
    <name type="synonym">Lappa major</name>
    <dbReference type="NCBI Taxonomy" id="4217"/>
    <lineage>
        <taxon>Eukaryota</taxon>
        <taxon>Viridiplantae</taxon>
        <taxon>Streptophyta</taxon>
        <taxon>Embryophyta</taxon>
        <taxon>Tracheophyta</taxon>
        <taxon>Spermatophyta</taxon>
        <taxon>Magnoliopsida</taxon>
        <taxon>eudicotyledons</taxon>
        <taxon>Gunneridae</taxon>
        <taxon>Pentapetalae</taxon>
        <taxon>asterids</taxon>
        <taxon>campanulids</taxon>
        <taxon>Asterales</taxon>
        <taxon>Asteraceae</taxon>
        <taxon>Carduoideae</taxon>
        <taxon>Cardueae</taxon>
        <taxon>Arctiinae</taxon>
        <taxon>Arctium</taxon>
    </lineage>
</organism>
<keyword evidence="2" id="KW-1185">Reference proteome</keyword>
<reference evidence="1 2" key="2">
    <citation type="journal article" date="2022" name="Mol. Ecol. Resour.">
        <title>The genomes of chicory, endive, great burdock and yacon provide insights into Asteraceae paleo-polyploidization history and plant inulin production.</title>
        <authorList>
            <person name="Fan W."/>
            <person name="Wang S."/>
            <person name="Wang H."/>
            <person name="Wang A."/>
            <person name="Jiang F."/>
            <person name="Liu H."/>
            <person name="Zhao H."/>
            <person name="Xu D."/>
            <person name="Zhang Y."/>
        </authorList>
    </citation>
    <scope>NUCLEOTIDE SEQUENCE [LARGE SCALE GENOMIC DNA]</scope>
    <source>
        <strain evidence="2">cv. Niubang</strain>
    </source>
</reference>
<gene>
    <name evidence="1" type="ORF">L6452_30041</name>
</gene>
<name>A0ACB8ZIQ6_ARCLA</name>
<evidence type="ECO:0000313" key="2">
    <source>
        <dbReference type="Proteomes" id="UP001055879"/>
    </source>
</evidence>
<proteinExistence type="predicted"/>